<dbReference type="OrthoDB" id="17560at2759"/>
<dbReference type="PANTHER" id="PTHR17630">
    <property type="entry name" value="DIENELACTONE HYDROLASE"/>
    <property type="match status" value="1"/>
</dbReference>
<organism evidence="2 3">
    <name type="scientific">Tremella mesenterica</name>
    <name type="common">Jelly fungus</name>
    <dbReference type="NCBI Taxonomy" id="5217"/>
    <lineage>
        <taxon>Eukaryota</taxon>
        <taxon>Fungi</taxon>
        <taxon>Dikarya</taxon>
        <taxon>Basidiomycota</taxon>
        <taxon>Agaricomycotina</taxon>
        <taxon>Tremellomycetes</taxon>
        <taxon>Tremellales</taxon>
        <taxon>Tremellaceae</taxon>
        <taxon>Tremella</taxon>
    </lineage>
</organism>
<evidence type="ECO:0000313" key="2">
    <source>
        <dbReference type="EMBL" id="RXK38693.1"/>
    </source>
</evidence>
<keyword evidence="3" id="KW-1185">Reference proteome</keyword>
<gene>
    <name evidence="2" type="ORF">M231_04003</name>
</gene>
<dbReference type="SUPFAM" id="SSF53474">
    <property type="entry name" value="alpha/beta-Hydrolases"/>
    <property type="match status" value="1"/>
</dbReference>
<dbReference type="PANTHER" id="PTHR17630:SF44">
    <property type="entry name" value="PROTEIN AIM2"/>
    <property type="match status" value="1"/>
</dbReference>
<evidence type="ECO:0000259" key="1">
    <source>
        <dbReference type="Pfam" id="PF01738"/>
    </source>
</evidence>
<reference evidence="2 3" key="1">
    <citation type="submission" date="2016-06" db="EMBL/GenBank/DDBJ databases">
        <title>Evolution of pathogenesis and genome organization in the Tremellales.</title>
        <authorList>
            <person name="Cuomo C."/>
            <person name="Litvintseva A."/>
            <person name="Heitman J."/>
            <person name="Chen Y."/>
            <person name="Sun S."/>
            <person name="Springer D."/>
            <person name="Dromer F."/>
            <person name="Young S."/>
            <person name="Zeng Q."/>
            <person name="Chapman S."/>
            <person name="Gujja S."/>
            <person name="Saif S."/>
            <person name="Birren B."/>
        </authorList>
    </citation>
    <scope>NUCLEOTIDE SEQUENCE [LARGE SCALE GENOMIC DNA]</scope>
    <source>
        <strain evidence="2 3">ATCC 28783</strain>
    </source>
</reference>
<name>A0A4Q1BLM3_TREME</name>
<dbReference type="GO" id="GO:0016787">
    <property type="term" value="F:hydrolase activity"/>
    <property type="evidence" value="ECO:0007669"/>
    <property type="project" value="InterPro"/>
</dbReference>
<dbReference type="EMBL" id="SDIL01000043">
    <property type="protein sequence ID" value="RXK38693.1"/>
    <property type="molecule type" value="Genomic_DNA"/>
</dbReference>
<dbReference type="AlphaFoldDB" id="A0A4Q1BLM3"/>
<comment type="caution">
    <text evidence="2">The sequence shown here is derived from an EMBL/GenBank/DDBJ whole genome shotgun (WGS) entry which is preliminary data.</text>
</comment>
<proteinExistence type="predicted"/>
<sequence length="279" mass="30603">MATEQTTIAPCCVDGHIHEGTPLGSFEIINGLRTYVVDPNPPTSGKQNVIVIISDIFGVDLLNTKLFADTWAQHEWKVYVPDFLEGDAVDHSHLKTIVPNLRDQAKATAISKAKDAAETAATLGPWLVTHREAVVKPLIEGFVRKLKEDPKVGKIATVGNCWGGRYALILAQENSPVRVDCSVANHPAFLVNSDVEPITSTPCAIFKGDKDAMMTEEQLDEVESVLKGNLGEEKVHVRRYKDAVHGFTVRGDDMIESEKKQKEEAAAEGINFVAKWFAT</sequence>
<accession>A0A4Q1BLM3</accession>
<dbReference type="InterPro" id="IPR002925">
    <property type="entry name" value="Dienelactn_hydro"/>
</dbReference>
<protein>
    <recommendedName>
        <fullName evidence="1">Dienelactone hydrolase domain-containing protein</fullName>
    </recommendedName>
</protein>
<dbReference type="InParanoid" id="A0A4Q1BLM3"/>
<dbReference type="Gene3D" id="3.40.50.1820">
    <property type="entry name" value="alpha/beta hydrolase"/>
    <property type="match status" value="1"/>
</dbReference>
<dbReference type="Proteomes" id="UP000289152">
    <property type="component" value="Unassembled WGS sequence"/>
</dbReference>
<evidence type="ECO:0000313" key="3">
    <source>
        <dbReference type="Proteomes" id="UP000289152"/>
    </source>
</evidence>
<dbReference type="VEuPathDB" id="FungiDB:TREMEDRAFT_69493"/>
<dbReference type="Pfam" id="PF01738">
    <property type="entry name" value="DLH"/>
    <property type="match status" value="1"/>
</dbReference>
<feature type="domain" description="Dienelactone hydrolase" evidence="1">
    <location>
        <begin position="33"/>
        <end position="278"/>
    </location>
</feature>
<dbReference type="InterPro" id="IPR029058">
    <property type="entry name" value="AB_hydrolase_fold"/>
</dbReference>